<gene>
    <name evidence="3" type="ORF">EV191_12350</name>
</gene>
<dbReference type="Proteomes" id="UP000294911">
    <property type="component" value="Unassembled WGS sequence"/>
</dbReference>
<evidence type="ECO:0000313" key="4">
    <source>
        <dbReference type="Proteomes" id="UP000294911"/>
    </source>
</evidence>
<feature type="region of interest" description="Disordered" evidence="1">
    <location>
        <begin position="60"/>
        <end position="112"/>
    </location>
</feature>
<dbReference type="AlphaFoldDB" id="A0A4R2Q2A0"/>
<proteinExistence type="predicted"/>
<dbReference type="Pfam" id="PF26450">
    <property type="entry name" value="DUF8129"/>
    <property type="match status" value="1"/>
</dbReference>
<dbReference type="OrthoDB" id="5187212at2"/>
<organism evidence="3 4">
    <name type="scientific">Tamaricihabitans halophyticus</name>
    <dbReference type="NCBI Taxonomy" id="1262583"/>
    <lineage>
        <taxon>Bacteria</taxon>
        <taxon>Bacillati</taxon>
        <taxon>Actinomycetota</taxon>
        <taxon>Actinomycetes</taxon>
        <taxon>Pseudonocardiales</taxon>
        <taxon>Pseudonocardiaceae</taxon>
        <taxon>Tamaricihabitans</taxon>
    </lineage>
</organism>
<keyword evidence="4" id="KW-1185">Reference proteome</keyword>
<reference evidence="3 4" key="1">
    <citation type="submission" date="2019-03" db="EMBL/GenBank/DDBJ databases">
        <title>Genomic Encyclopedia of Type Strains, Phase IV (KMG-IV): sequencing the most valuable type-strain genomes for metagenomic binning, comparative biology and taxonomic classification.</title>
        <authorList>
            <person name="Goeker M."/>
        </authorList>
    </citation>
    <scope>NUCLEOTIDE SEQUENCE [LARGE SCALE GENOMIC DNA]</scope>
    <source>
        <strain evidence="3 4">DSM 45765</strain>
    </source>
</reference>
<evidence type="ECO:0000259" key="2">
    <source>
        <dbReference type="Pfam" id="PF26450"/>
    </source>
</evidence>
<name>A0A4R2Q2A0_9PSEU</name>
<dbReference type="EMBL" id="SLXQ01000023">
    <property type="protein sequence ID" value="TCP42650.1"/>
    <property type="molecule type" value="Genomic_DNA"/>
</dbReference>
<feature type="compositionally biased region" description="Low complexity" evidence="1">
    <location>
        <begin position="80"/>
        <end position="92"/>
    </location>
</feature>
<evidence type="ECO:0000256" key="1">
    <source>
        <dbReference type="SAM" id="MobiDB-lite"/>
    </source>
</evidence>
<dbReference type="RefSeq" id="WP_132880864.1">
    <property type="nucleotide sequence ID" value="NZ_SLXQ01000023.1"/>
</dbReference>
<evidence type="ECO:0000313" key="3">
    <source>
        <dbReference type="EMBL" id="TCP42650.1"/>
    </source>
</evidence>
<accession>A0A4R2Q2A0</accession>
<dbReference type="InterPro" id="IPR058442">
    <property type="entry name" value="DUF8129"/>
</dbReference>
<feature type="domain" description="DUF8129" evidence="2">
    <location>
        <begin position="17"/>
        <end position="61"/>
    </location>
</feature>
<sequence length="112" mass="12396">MTEQPELPLRNYDELPITSLRHQIRSLDDAELRVLVAHERAHAARAPVLELLESRLARLREGAHPAQGDQAERSERPESTSHGSAASAQSAAKPRGPLRHGVISHTPPRDRP</sequence>
<comment type="caution">
    <text evidence="3">The sequence shown here is derived from an EMBL/GenBank/DDBJ whole genome shotgun (WGS) entry which is preliminary data.</text>
</comment>
<protein>
    <recommendedName>
        <fullName evidence="2">DUF8129 domain-containing protein</fullName>
    </recommendedName>
</protein>
<feature type="compositionally biased region" description="Basic and acidic residues" evidence="1">
    <location>
        <begin position="70"/>
        <end position="79"/>
    </location>
</feature>